<evidence type="ECO:0000256" key="2">
    <source>
        <dbReference type="SAM" id="Phobius"/>
    </source>
</evidence>
<accession>A0A5T1SF50</accession>
<dbReference type="EMBL" id="AACBEP010000019">
    <property type="protein sequence ID" value="EAJ8429088.1"/>
    <property type="molecule type" value="Genomic_DNA"/>
</dbReference>
<dbReference type="AlphaFoldDB" id="A0A5T1SF50"/>
<sequence>MENLIKEQKKLFYKIIKNIKDENSLKQLEQFLNLIENNAIQNSLKDIAEFNSVYNGNGNDEEMSVKDMIKDIKIGQKDIDEIYWKIFDIETDGENKSSALIEIEKAKECANKMKNDYMKFYDQEDSQGNVTEGIISKLKQACDDIEENKDKIEKFEKFYNEIFIGVEADENGKGGKLSLEKYLNEKRTEINNLISSKKQELENCLNDYKDKFENLYKEKNDEIDELLPGATSAGLAEAYKDEREVAQTNIKTWNIIFGVSIFVFIIVFGIYFCFSFEENFTYINFLRALPFLFFSGFFTYYSTKQIAEYKRIASEYAYKQRLNQTYKGYETQIKETENEELKNQLLKIMLDSAENNPSKILDKKGEIPSLSLIEKMLDILPFNTLKRLQDKIKAKIEK</sequence>
<evidence type="ECO:0000313" key="3">
    <source>
        <dbReference type="EMBL" id="EAJ8429088.1"/>
    </source>
</evidence>
<evidence type="ECO:0000256" key="1">
    <source>
        <dbReference type="SAM" id="Coils"/>
    </source>
</evidence>
<proteinExistence type="predicted"/>
<organism evidence="3">
    <name type="scientific">Campylobacter jejuni</name>
    <dbReference type="NCBI Taxonomy" id="197"/>
    <lineage>
        <taxon>Bacteria</taxon>
        <taxon>Pseudomonadati</taxon>
        <taxon>Campylobacterota</taxon>
        <taxon>Epsilonproteobacteria</taxon>
        <taxon>Campylobacterales</taxon>
        <taxon>Campylobacteraceae</taxon>
        <taxon>Campylobacter</taxon>
    </lineage>
</organism>
<keyword evidence="2" id="KW-0472">Membrane</keyword>
<keyword evidence="1" id="KW-0175">Coiled coil</keyword>
<comment type="caution">
    <text evidence="3">The sequence shown here is derived from an EMBL/GenBank/DDBJ whole genome shotgun (WGS) entry which is preliminary data.</text>
</comment>
<reference evidence="3" key="1">
    <citation type="submission" date="2018-05" db="EMBL/GenBank/DDBJ databases">
        <authorList>
            <consortium name="PulseNet: The National Subtyping Network for Foodborne Disease Surveillance"/>
            <person name="Tarr C.L."/>
            <person name="Trees E."/>
            <person name="Katz L.S."/>
            <person name="Carleton-Romer H.A."/>
            <person name="Stroika S."/>
            <person name="Kucerova Z."/>
            <person name="Roache K.F."/>
            <person name="Sabol A.L."/>
            <person name="Besser J."/>
            <person name="Gerner-Smidt P."/>
        </authorList>
    </citation>
    <scope>NUCLEOTIDE SEQUENCE</scope>
    <source>
        <strain evidence="3">PNUSAC000996</strain>
    </source>
</reference>
<keyword evidence="2" id="KW-1133">Transmembrane helix</keyword>
<feature type="coiled-coil region" evidence="1">
    <location>
        <begin position="319"/>
        <end position="356"/>
    </location>
</feature>
<name>A0A5T1SF50_CAMJU</name>
<feature type="transmembrane region" description="Helical" evidence="2">
    <location>
        <begin position="280"/>
        <end position="301"/>
    </location>
</feature>
<feature type="coiled-coil region" evidence="1">
    <location>
        <begin position="183"/>
        <end position="225"/>
    </location>
</feature>
<keyword evidence="2" id="KW-0812">Transmembrane</keyword>
<feature type="transmembrane region" description="Helical" evidence="2">
    <location>
        <begin position="253"/>
        <end position="274"/>
    </location>
</feature>
<protein>
    <submittedName>
        <fullName evidence="3">Uncharacterized protein</fullName>
    </submittedName>
</protein>
<dbReference type="RefSeq" id="WP_014516884.1">
    <property type="nucleotide sequence ID" value="NZ_CP012149.1"/>
</dbReference>
<gene>
    <name evidence="3" type="ORF">BLL34_06980</name>
</gene>